<dbReference type="EMBL" id="CP061038">
    <property type="protein sequence ID" value="QNQ08291.1"/>
    <property type="molecule type" value="Genomic_DNA"/>
</dbReference>
<dbReference type="Proteomes" id="UP000516148">
    <property type="component" value="Chromosome"/>
</dbReference>
<protein>
    <submittedName>
        <fullName evidence="1">Uncharacterized protein</fullName>
    </submittedName>
</protein>
<organism evidence="1 2">
    <name type="scientific">Sphingomonas alpina</name>
    <dbReference type="NCBI Taxonomy" id="653931"/>
    <lineage>
        <taxon>Bacteria</taxon>
        <taxon>Pseudomonadati</taxon>
        <taxon>Pseudomonadota</taxon>
        <taxon>Alphaproteobacteria</taxon>
        <taxon>Sphingomonadales</taxon>
        <taxon>Sphingomonadaceae</taxon>
        <taxon>Sphingomonas</taxon>
    </lineage>
</organism>
<name>A0A7H0LF38_9SPHN</name>
<reference evidence="1 2" key="1">
    <citation type="submission" date="2020-09" db="EMBL/GenBank/DDBJ databases">
        <title>Sphingomonas sp., a new species isolated from pork steak.</title>
        <authorList>
            <person name="Heidler von Heilborn D."/>
        </authorList>
    </citation>
    <scope>NUCLEOTIDE SEQUENCE [LARGE SCALE GENOMIC DNA]</scope>
    <source>
        <strain evidence="2">S8-3T</strain>
    </source>
</reference>
<gene>
    <name evidence="1" type="ORF">H3Z74_16220</name>
</gene>
<accession>A0A7H0LF38</accession>
<dbReference type="AlphaFoldDB" id="A0A7H0LF38"/>
<dbReference type="RefSeq" id="WP_187760619.1">
    <property type="nucleotide sequence ID" value="NZ_CP061038.1"/>
</dbReference>
<sequence length="590" mass="64263">MSVARIYRTGSPYNGNELAEIDFEQSADTMYLAHLDHAPTKLVRTNHADWTFSSIAFEPTLPKPTGLGVTRVTDNSVTSGDGYFAQPATYVVTAVNDVSGVESRPSTSVTTSNDLTLKRNYNSLSWIGATGASRYRVFKADNTQEYGYIGTTTSLNFTDDNIGPDYSDGPPVSQNPFELKGNWPSTVTFIDQRLLWGRTSNHPNAVYGSRSGSFENMDISRPLKASDALSFALVAGRVNAVNQLVSMNSLLALTSDSIFKIEGGQSGYISATDFVVRRQNGRGSSRLSPLVVDSVCFYQTSVGNGVRTLGYQFQTDSIDSNDVTIFSPHLFRGFDIRAWAYAQEPRSIVWAVRNDGKLLCFTWEQEQQVWGWTLCETDGLVESVCVVSEGAEDRLYLTVRRNGKLLIERIAATRWAEVEDCCFLDSAVTYQFETPATVLRNLDHLEGKAISALADGNVVSGLTVTGGVVTLPFKATKVTAGLPYSATIETLPLAVQGQGGWTVAKVQSQAKAVIRVIDSRGLKTGPTDATLEPLRGRTRERPGQANALQTGLLETYLRPDLNGGARVVVRSDDPLPMTVSAIYLDPSVSE</sequence>
<evidence type="ECO:0000313" key="2">
    <source>
        <dbReference type="Proteomes" id="UP000516148"/>
    </source>
</evidence>
<dbReference type="KEGG" id="spap:H3Z74_16220"/>
<keyword evidence="2" id="KW-1185">Reference proteome</keyword>
<evidence type="ECO:0000313" key="1">
    <source>
        <dbReference type="EMBL" id="QNQ08291.1"/>
    </source>
</evidence>
<proteinExistence type="predicted"/>